<reference evidence="1" key="1">
    <citation type="submission" date="2023-10" db="EMBL/GenBank/DDBJ databases">
        <authorList>
            <person name="Chen Y."/>
            <person name="Shah S."/>
            <person name="Dougan E. K."/>
            <person name="Thang M."/>
            <person name="Chan C."/>
        </authorList>
    </citation>
    <scope>NUCLEOTIDE SEQUENCE [LARGE SCALE GENOMIC DNA]</scope>
</reference>
<proteinExistence type="predicted"/>
<dbReference type="Proteomes" id="UP001189429">
    <property type="component" value="Unassembled WGS sequence"/>
</dbReference>
<evidence type="ECO:0000313" key="1">
    <source>
        <dbReference type="EMBL" id="CAK0810941.1"/>
    </source>
</evidence>
<gene>
    <name evidence="1" type="ORF">PCOR1329_LOCUS15717</name>
</gene>
<dbReference type="EMBL" id="CAUYUJ010004780">
    <property type="protein sequence ID" value="CAK0810941.1"/>
    <property type="molecule type" value="Genomic_DNA"/>
</dbReference>
<name>A0ABN9R067_9DINO</name>
<organism evidence="1 2">
    <name type="scientific">Prorocentrum cordatum</name>
    <dbReference type="NCBI Taxonomy" id="2364126"/>
    <lineage>
        <taxon>Eukaryota</taxon>
        <taxon>Sar</taxon>
        <taxon>Alveolata</taxon>
        <taxon>Dinophyceae</taxon>
        <taxon>Prorocentrales</taxon>
        <taxon>Prorocentraceae</taxon>
        <taxon>Prorocentrum</taxon>
    </lineage>
</organism>
<sequence>MAIQQRQVDAVSVFGLMITSLLARIRLQFKQMSETVDQNWYMLESVNQKCNFIERRLMGLEVGLCEWRGELLARLTASETVLGAPGPTWGLFGVLQGRLGGFRGHFGGLLGRLAALLGAFWVPFGQS</sequence>
<accession>A0ABN9R067</accession>
<protein>
    <submittedName>
        <fullName evidence="1">Uncharacterized protein</fullName>
    </submittedName>
</protein>
<comment type="caution">
    <text evidence="1">The sequence shown here is derived from an EMBL/GenBank/DDBJ whole genome shotgun (WGS) entry which is preliminary data.</text>
</comment>
<evidence type="ECO:0000313" key="2">
    <source>
        <dbReference type="Proteomes" id="UP001189429"/>
    </source>
</evidence>
<keyword evidence="2" id="KW-1185">Reference proteome</keyword>